<evidence type="ECO:0000313" key="4">
    <source>
        <dbReference type="Proteomes" id="UP001486565"/>
    </source>
</evidence>
<keyword evidence="4" id="KW-1185">Reference proteome</keyword>
<keyword evidence="1" id="KW-0812">Transmembrane</keyword>
<proteinExistence type="predicted"/>
<dbReference type="InterPro" id="IPR001296">
    <property type="entry name" value="Glyco_trans_1"/>
</dbReference>
<reference evidence="3 4" key="1">
    <citation type="submission" date="2023-03" db="EMBL/GenBank/DDBJ databases">
        <title>Novel Species.</title>
        <authorList>
            <person name="Ma S."/>
        </authorList>
    </citation>
    <scope>NUCLEOTIDE SEQUENCE [LARGE SCALE GENOMIC DNA]</scope>
    <source>
        <strain evidence="3 4">LIND6LT2</strain>
    </source>
</reference>
<keyword evidence="1" id="KW-0472">Membrane</keyword>
<organism evidence="3 4">
    <name type="scientific">Defluviitalea saccharophila</name>
    <dbReference type="NCBI Taxonomy" id="879970"/>
    <lineage>
        <taxon>Bacteria</taxon>
        <taxon>Bacillati</taxon>
        <taxon>Bacillota</taxon>
        <taxon>Clostridia</taxon>
        <taxon>Lachnospirales</taxon>
        <taxon>Defluviitaleaceae</taxon>
        <taxon>Defluviitalea</taxon>
    </lineage>
</organism>
<feature type="transmembrane region" description="Helical" evidence="1">
    <location>
        <begin position="74"/>
        <end position="96"/>
    </location>
</feature>
<evidence type="ECO:0000259" key="2">
    <source>
        <dbReference type="Pfam" id="PF00534"/>
    </source>
</evidence>
<protein>
    <submittedName>
        <fullName evidence="3">Glycosyltransferase family 4 protein</fullName>
        <ecNumber evidence="3">2.4.-.-</ecNumber>
    </submittedName>
</protein>
<sequence>MENILLTGLDISKKVSGGVVTHVENILNSQLSNLYNYSYQKIEYKGKNIFQRILCLLEDYKNLLIKMKKYKFKVIHINTSIYLVSLMRILPAIIIAKGLHMKVILQLHGGRIDNIDKEYRNVILYFLKKCDKVLILCSEQAKQFYKYDSCFTKLIEVIPNYINIKEFPRMEVERENRISFLFLGSIVKEKGVYELIKAISLLNKDEEEKVRFIFVGDGRDLIKVKKLCYEYKINKIVEFTGFLRNRQKREILQKSDVLILPSWSEAFPYVALEAMAYKMPIISTPAGAMKELVIQGKNGFLIPYKNVEALVEKIKFYINNPEEIIKMGEYNYEILVDNYIMENQGVDKFSKIYNSLV</sequence>
<dbReference type="Gene3D" id="3.40.50.2000">
    <property type="entry name" value="Glycogen Phosphorylase B"/>
    <property type="match status" value="2"/>
</dbReference>
<dbReference type="PANTHER" id="PTHR45947">
    <property type="entry name" value="SULFOQUINOVOSYL TRANSFERASE SQD2"/>
    <property type="match status" value="1"/>
</dbReference>
<dbReference type="Pfam" id="PF00534">
    <property type="entry name" value="Glycos_transf_1"/>
    <property type="match status" value="1"/>
</dbReference>
<dbReference type="PANTHER" id="PTHR45947:SF3">
    <property type="entry name" value="SULFOQUINOVOSYL TRANSFERASE SQD2"/>
    <property type="match status" value="1"/>
</dbReference>
<name>A0ABZ2Y0B7_9FIRM</name>
<evidence type="ECO:0000313" key="3">
    <source>
        <dbReference type="EMBL" id="WZL68752.1"/>
    </source>
</evidence>
<dbReference type="InterPro" id="IPR050194">
    <property type="entry name" value="Glycosyltransferase_grp1"/>
</dbReference>
<keyword evidence="1" id="KW-1133">Transmembrane helix</keyword>
<feature type="domain" description="Glycosyl transferase family 1" evidence="2">
    <location>
        <begin position="166"/>
        <end position="333"/>
    </location>
</feature>
<gene>
    <name evidence="3" type="ORF">QBE51_07895</name>
</gene>
<dbReference type="EMBL" id="CP121687">
    <property type="protein sequence ID" value="WZL68752.1"/>
    <property type="molecule type" value="Genomic_DNA"/>
</dbReference>
<dbReference type="CDD" id="cd03801">
    <property type="entry name" value="GT4_PimA-like"/>
    <property type="match status" value="1"/>
</dbReference>
<keyword evidence="3" id="KW-0808">Transferase</keyword>
<dbReference type="Proteomes" id="UP001486565">
    <property type="component" value="Chromosome"/>
</dbReference>
<dbReference type="GO" id="GO:0016757">
    <property type="term" value="F:glycosyltransferase activity"/>
    <property type="evidence" value="ECO:0007669"/>
    <property type="project" value="UniProtKB-KW"/>
</dbReference>
<keyword evidence="3" id="KW-0328">Glycosyltransferase</keyword>
<evidence type="ECO:0000256" key="1">
    <source>
        <dbReference type="SAM" id="Phobius"/>
    </source>
</evidence>
<dbReference type="RefSeq" id="WP_341875757.1">
    <property type="nucleotide sequence ID" value="NZ_CP121687.1"/>
</dbReference>
<accession>A0ABZ2Y0B7</accession>
<dbReference type="SUPFAM" id="SSF53756">
    <property type="entry name" value="UDP-Glycosyltransferase/glycogen phosphorylase"/>
    <property type="match status" value="1"/>
</dbReference>
<dbReference type="EC" id="2.4.-.-" evidence="3"/>